<accession>A0ABN7JU14</accession>
<dbReference type="PANTHER" id="PTHR24321:SF15">
    <property type="entry name" value="OXIDOREDUCTASE UCPA"/>
    <property type="match status" value="1"/>
</dbReference>
<evidence type="ECO:0000256" key="2">
    <source>
        <dbReference type="ARBA" id="ARBA00023002"/>
    </source>
</evidence>
<gene>
    <name evidence="3" type="ORF">REJC140_01313</name>
</gene>
<keyword evidence="4" id="KW-1185">Reference proteome</keyword>
<dbReference type="InterPro" id="IPR036291">
    <property type="entry name" value="NAD(P)-bd_dom_sf"/>
</dbReference>
<dbReference type="RefSeq" id="WP_142593483.1">
    <property type="nucleotide sequence ID" value="NZ_CABFWF030000014.1"/>
</dbReference>
<name>A0ABN7JU14_9HYPH</name>
<dbReference type="Gene3D" id="3.40.50.720">
    <property type="entry name" value="NAD(P)-binding Rossmann-like Domain"/>
    <property type="match status" value="1"/>
</dbReference>
<dbReference type="SUPFAM" id="SSF51735">
    <property type="entry name" value="NAD(P)-binding Rossmann-fold domains"/>
    <property type="match status" value="1"/>
</dbReference>
<evidence type="ECO:0000313" key="3">
    <source>
        <dbReference type="EMBL" id="CAD7047906.1"/>
    </source>
</evidence>
<evidence type="ECO:0000313" key="4">
    <source>
        <dbReference type="Proteomes" id="UP000606921"/>
    </source>
</evidence>
<dbReference type="InterPro" id="IPR002347">
    <property type="entry name" value="SDR_fam"/>
</dbReference>
<dbReference type="EMBL" id="CABFWF030000014">
    <property type="protein sequence ID" value="CAD7047906.1"/>
    <property type="molecule type" value="Genomic_DNA"/>
</dbReference>
<sequence length="268" mass="28218">MDRMNGKVVLVFGAGSVGPGWGNGKAAAVAYAREGGKVVCVDVDPEAAQNTLGVIEAEGGEGLALAADVTMAEQIDAVVQRTVERFGRIDVLHNNVGINAPGGAAEATEESWRRVMDVNLTSAFLTCKAVLPVMERQGSGAIVNISSLAAIRWTGYPYVSYYASKAALNHFTRAIAIEFAAKGIRANTIMPGVMDTPHIQKQISGYYGSAEEMKAKRDALSPMKRQGDGWDIAWASVFLASDEAKYITGVELPVDGGLHATVSGSLGV</sequence>
<dbReference type="NCBIfam" id="NF005559">
    <property type="entry name" value="PRK07231.1"/>
    <property type="match status" value="1"/>
</dbReference>
<protein>
    <submittedName>
        <fullName evidence="3">NAD(P)-dependent oxidoreductase</fullName>
    </submittedName>
</protein>
<comment type="caution">
    <text evidence="3">The sequence shown here is derived from an EMBL/GenBank/DDBJ whole genome shotgun (WGS) entry which is preliminary data.</text>
</comment>
<reference evidence="3 4" key="1">
    <citation type="submission" date="2020-11" db="EMBL/GenBank/DDBJ databases">
        <authorList>
            <person name="Lassalle F."/>
        </authorList>
    </citation>
    <scope>NUCLEOTIDE SEQUENCE [LARGE SCALE GENOMIC DNA]</scope>
    <source>
        <strain evidence="3 4">JC140</strain>
    </source>
</reference>
<proteinExistence type="inferred from homology"/>
<dbReference type="PRINTS" id="PR00081">
    <property type="entry name" value="GDHRDH"/>
</dbReference>
<evidence type="ECO:0000256" key="1">
    <source>
        <dbReference type="ARBA" id="ARBA00006484"/>
    </source>
</evidence>
<dbReference type="Pfam" id="PF13561">
    <property type="entry name" value="adh_short_C2"/>
    <property type="match status" value="1"/>
</dbReference>
<dbReference type="PANTHER" id="PTHR24321">
    <property type="entry name" value="DEHYDROGENASES, SHORT CHAIN"/>
    <property type="match status" value="1"/>
</dbReference>
<keyword evidence="2" id="KW-0560">Oxidoreductase</keyword>
<dbReference type="Proteomes" id="UP000606921">
    <property type="component" value="Unassembled WGS sequence"/>
</dbReference>
<dbReference type="CDD" id="cd05233">
    <property type="entry name" value="SDR_c"/>
    <property type="match status" value="1"/>
</dbReference>
<dbReference type="PRINTS" id="PR00080">
    <property type="entry name" value="SDRFAMILY"/>
</dbReference>
<comment type="similarity">
    <text evidence="1">Belongs to the short-chain dehydrogenases/reductases (SDR) family.</text>
</comment>
<organism evidence="3 4">
    <name type="scientific">Pseudorhizobium endolithicum</name>
    <dbReference type="NCBI Taxonomy" id="1191678"/>
    <lineage>
        <taxon>Bacteria</taxon>
        <taxon>Pseudomonadati</taxon>
        <taxon>Pseudomonadota</taxon>
        <taxon>Alphaproteobacteria</taxon>
        <taxon>Hyphomicrobiales</taxon>
        <taxon>Rhizobiaceae</taxon>
        <taxon>Rhizobium/Agrobacterium group</taxon>
        <taxon>Pseudorhizobium</taxon>
    </lineage>
</organism>